<evidence type="ECO:0000313" key="20">
    <source>
        <dbReference type="Proteomes" id="UP000051836"/>
    </source>
</evidence>
<feature type="active site" evidence="10 12">
    <location>
        <position position="814"/>
    </location>
</feature>
<accession>A0A0Q3PJ84</accession>
<sequence length="880" mass="97959">MAAGSAIQIPSRLPLLLTHEGVLLPGSTMRTSVDSPRNMQLVRSRLLKGTSLRSTIIGVIPNTSDPTSDCDDLPSLHRIGTAALAVQVVGSNWPKPHYTLLVTGLCRFQILQLLKEKPYPVAEVEQLDRLEQFTNQHKSEEELGELSEQFYKYAVQLVEMLDMSVPAVAKLRRLLDNLPREALPDILTSIIRTSNQEKLQILDAVRLEERFKMTIPLLVRQIEGLKLLQKTRKPKQDDDKRVVSIRPNRRSNHIPSTTEDEEEEEDHDDVVMLEKKIRTSSMSEQALKVCLKEIKRLKKMPQSMPEYALTRNYLELMVELPWNKSTKDRLEIRAARIVLDNDHYAMEKLKKRVLEYLAVRQLKNNLKGPILCFVGPPGVGKTSVGRSIAKTLGREFHRIALGGVCDQSDIRGHRALFNTVQHLQREEDVFGSDGKAADNAATPTPRTAATPTPVTSTAATQTRNYNRQCSLKTIAVTNKLKWFVFVNVKGVLDPEQNHSFTDHYLNVAFDLSQVLFIATANTTATIPPALLDRMEVIQVPGYTQEEKIEIAHRHLIPKQLEQHGLTPQQIQIPQVTTLDIITRYTREAGVRSLDRKLGAICRAVAVKVAEGQHKEAKPDRAEVGEEDCKEHVTEDAKSESISDTADLALPPEMPILIDFHALKDILGPPMYEMEVSERLNQPGVAIGLAWTPLGGEIMFVEASRMDGEGQLTLTGQLGDVMKESAHLAISWLRSNAKRYQLTNASGSFDLLDNTDIHLHFPAGAVTKDGPSAGVTIVTCLASLFSGRLVCSDVAMTGEITLRGLVLPVGGIKDKVLAAHRAGLKRIIIPQRNEKDLEEIAMNVRQDLTFVMASCLDEVLNAAFDGGFAVKPRVERLNSKL</sequence>
<dbReference type="PROSITE" id="PS01046">
    <property type="entry name" value="LON_SER"/>
    <property type="match status" value="1"/>
</dbReference>
<proteinExistence type="inferred from homology"/>
<dbReference type="Pfam" id="PF00004">
    <property type="entry name" value="AAA"/>
    <property type="match status" value="1"/>
</dbReference>
<dbReference type="FunFam" id="2.30.130.40:FF:000003">
    <property type="entry name" value="Lon protease homolog 2, peroxisomal"/>
    <property type="match status" value="1"/>
</dbReference>
<evidence type="ECO:0000256" key="7">
    <source>
        <dbReference type="ARBA" id="ARBA00022990"/>
    </source>
</evidence>
<evidence type="ECO:0000256" key="13">
    <source>
        <dbReference type="PIRSR" id="PIRSR001174-2"/>
    </source>
</evidence>
<feature type="short sequence motif" description="Microbody targeting signal" evidence="10">
    <location>
        <begin position="878"/>
        <end position="880"/>
    </location>
</feature>
<evidence type="ECO:0000256" key="14">
    <source>
        <dbReference type="PROSITE-ProRule" id="PRU01122"/>
    </source>
</evidence>
<reference evidence="19 20" key="1">
    <citation type="submission" date="2015-10" db="EMBL/GenBank/DDBJ databases">
        <authorList>
            <person name="Gilbert D.G."/>
        </authorList>
    </citation>
    <scope>NUCLEOTIDE SEQUENCE [LARGE SCALE GENOMIC DNA]</scope>
    <source>
        <strain evidence="19">FVVF132</strain>
    </source>
</reference>
<dbReference type="InterPro" id="IPR046336">
    <property type="entry name" value="Lon_prtase_N_sf"/>
</dbReference>
<dbReference type="Gene3D" id="3.40.50.300">
    <property type="entry name" value="P-loop containing nucleotide triphosphate hydrolases"/>
    <property type="match status" value="2"/>
</dbReference>
<evidence type="ECO:0000256" key="9">
    <source>
        <dbReference type="ARBA" id="ARBA00046919"/>
    </source>
</evidence>
<evidence type="ECO:0000256" key="15">
    <source>
        <dbReference type="RuleBase" id="RU000591"/>
    </source>
</evidence>
<feature type="compositionally biased region" description="Basic and acidic residues" evidence="16">
    <location>
        <begin position="615"/>
        <end position="640"/>
    </location>
</feature>
<dbReference type="Gene3D" id="1.20.5.5270">
    <property type="match status" value="1"/>
</dbReference>
<evidence type="ECO:0000259" key="17">
    <source>
        <dbReference type="PROSITE" id="PS51786"/>
    </source>
</evidence>
<dbReference type="SUPFAM" id="SSF52540">
    <property type="entry name" value="P-loop containing nucleoside triphosphate hydrolases"/>
    <property type="match status" value="1"/>
</dbReference>
<evidence type="ECO:0000256" key="3">
    <source>
        <dbReference type="ARBA" id="ARBA00022741"/>
    </source>
</evidence>
<feature type="domain" description="Lon N-terminal" evidence="18">
    <location>
        <begin position="13"/>
        <end position="222"/>
    </location>
</feature>
<dbReference type="Gene3D" id="1.10.8.60">
    <property type="match status" value="1"/>
</dbReference>
<dbReference type="EMBL" id="LMAW01002866">
    <property type="protein sequence ID" value="KQK76300.1"/>
    <property type="molecule type" value="Genomic_DNA"/>
</dbReference>
<dbReference type="PROSITE" id="PS51787">
    <property type="entry name" value="LON_N"/>
    <property type="match status" value="1"/>
</dbReference>
<comment type="function">
    <text evidence="10">ATP-dependent serine protease that mediates the selective degradation of misfolded and unassembled polypeptides in the peroxisomal matrix. Necessary for type 2 peroxisome targeting signal (PTS2)-containing protein processing and facilitates peroxisome matrix protein import.</text>
</comment>
<dbReference type="InterPro" id="IPR014721">
    <property type="entry name" value="Ribsml_uS5_D2-typ_fold_subgr"/>
</dbReference>
<dbReference type="OrthoDB" id="2411602at2759"/>
<dbReference type="GO" id="GO:0006515">
    <property type="term" value="P:protein quality control for misfolded or incompletely synthesized proteins"/>
    <property type="evidence" value="ECO:0007669"/>
    <property type="project" value="UniProtKB-UniRule"/>
</dbReference>
<dbReference type="SMART" id="SM00464">
    <property type="entry name" value="LON"/>
    <property type="match status" value="1"/>
</dbReference>
<dbReference type="SUPFAM" id="SSF88697">
    <property type="entry name" value="PUA domain-like"/>
    <property type="match status" value="1"/>
</dbReference>
<dbReference type="GO" id="GO:0005782">
    <property type="term" value="C:peroxisomal matrix"/>
    <property type="evidence" value="ECO:0007669"/>
    <property type="project" value="UniProtKB-SubCell"/>
</dbReference>
<feature type="binding site" evidence="10 13">
    <location>
        <begin position="375"/>
        <end position="382"/>
    </location>
    <ligand>
        <name>ATP</name>
        <dbReference type="ChEBI" id="CHEBI:30616"/>
    </ligand>
</feature>
<dbReference type="AlphaFoldDB" id="A0A0Q3PJ84"/>
<dbReference type="Proteomes" id="UP000051836">
    <property type="component" value="Unassembled WGS sequence"/>
</dbReference>
<keyword evidence="20" id="KW-1185">Reference proteome</keyword>
<keyword evidence="5 10" id="KW-0720">Serine protease</keyword>
<keyword evidence="2 10" id="KW-0645">Protease</keyword>
<keyword evidence="8 10" id="KW-0576">Peroxisome</keyword>
<dbReference type="Gene3D" id="2.30.130.40">
    <property type="entry name" value="LON domain-like"/>
    <property type="match status" value="1"/>
</dbReference>
<dbReference type="InterPro" id="IPR003959">
    <property type="entry name" value="ATPase_AAA_core"/>
</dbReference>
<dbReference type="Pfam" id="PF22667">
    <property type="entry name" value="Lon_lid"/>
    <property type="match status" value="1"/>
</dbReference>
<evidence type="ECO:0000256" key="1">
    <source>
        <dbReference type="ARBA" id="ARBA00004253"/>
    </source>
</evidence>
<organism evidence="19 20">
    <name type="scientific">Amazona aestiva</name>
    <name type="common">Blue-fronted Amazon parrot</name>
    <dbReference type="NCBI Taxonomy" id="12930"/>
    <lineage>
        <taxon>Eukaryota</taxon>
        <taxon>Metazoa</taxon>
        <taxon>Chordata</taxon>
        <taxon>Craniata</taxon>
        <taxon>Vertebrata</taxon>
        <taxon>Euteleostomi</taxon>
        <taxon>Archelosauria</taxon>
        <taxon>Archosauria</taxon>
        <taxon>Dinosauria</taxon>
        <taxon>Saurischia</taxon>
        <taxon>Theropoda</taxon>
        <taxon>Coelurosauria</taxon>
        <taxon>Aves</taxon>
        <taxon>Neognathae</taxon>
        <taxon>Neoaves</taxon>
        <taxon>Telluraves</taxon>
        <taxon>Australaves</taxon>
        <taxon>Psittaciformes</taxon>
        <taxon>Psittacidae</taxon>
        <taxon>Amazona</taxon>
    </lineage>
</organism>
<dbReference type="FunFam" id="1.10.8.60:FF:000046">
    <property type="entry name" value="Lon protease homolog 2, peroxisomal"/>
    <property type="match status" value="1"/>
</dbReference>
<dbReference type="GO" id="GO:0016485">
    <property type="term" value="P:protein processing"/>
    <property type="evidence" value="ECO:0007669"/>
    <property type="project" value="UniProtKB-UniRule"/>
</dbReference>
<dbReference type="InterPro" id="IPR027065">
    <property type="entry name" value="Lon_Prtase"/>
</dbReference>
<evidence type="ECO:0000256" key="4">
    <source>
        <dbReference type="ARBA" id="ARBA00022801"/>
    </source>
</evidence>
<dbReference type="Pfam" id="PF05362">
    <property type="entry name" value="Lon_C"/>
    <property type="match status" value="1"/>
</dbReference>
<comment type="subunit">
    <text evidence="9">Interacts with PEX5. Interacts with TYSND1. May interact with enzymes involved in beta-oxidation of fatty acids, including ACOX1/AOX.</text>
</comment>
<name>A0A0Q3PJ84_AMAAE</name>
<dbReference type="GO" id="GO:0016887">
    <property type="term" value="F:ATP hydrolysis activity"/>
    <property type="evidence" value="ECO:0007669"/>
    <property type="project" value="UniProtKB-UniRule"/>
</dbReference>
<feature type="region of interest" description="Disordered" evidence="16">
    <location>
        <begin position="615"/>
        <end position="641"/>
    </location>
</feature>
<dbReference type="InterPro" id="IPR020568">
    <property type="entry name" value="Ribosomal_Su5_D2-typ_SF"/>
</dbReference>
<evidence type="ECO:0000256" key="10">
    <source>
        <dbReference type="HAMAP-Rule" id="MF_03121"/>
    </source>
</evidence>
<feature type="active site" evidence="10 12">
    <location>
        <position position="771"/>
    </location>
</feature>
<dbReference type="GO" id="GO:0016558">
    <property type="term" value="P:protein import into peroxisome matrix"/>
    <property type="evidence" value="ECO:0007669"/>
    <property type="project" value="UniProtKB-UniRule"/>
</dbReference>
<dbReference type="HAMAP" id="MF_03121">
    <property type="entry name" value="lonp2_euk"/>
    <property type="match status" value="1"/>
</dbReference>
<keyword evidence="3 10" id="KW-0547">Nucleotide-binding</keyword>
<feature type="region of interest" description="Disordered" evidence="16">
    <location>
        <begin position="433"/>
        <end position="459"/>
    </location>
</feature>
<gene>
    <name evidence="10" type="primary">LONP2</name>
    <name evidence="19" type="ORF">AAES_137709</name>
</gene>
<dbReference type="InterPro" id="IPR027501">
    <property type="entry name" value="Lonp2_euk"/>
</dbReference>
<dbReference type="InterPro" id="IPR008269">
    <property type="entry name" value="Lon_proteolytic"/>
</dbReference>
<dbReference type="PROSITE" id="PS51786">
    <property type="entry name" value="LON_PROTEOLYTIC"/>
    <property type="match status" value="1"/>
</dbReference>
<evidence type="ECO:0000256" key="6">
    <source>
        <dbReference type="ARBA" id="ARBA00022840"/>
    </source>
</evidence>
<dbReference type="EC" id="3.4.21.-" evidence="10"/>
<comment type="subcellular location">
    <subcellularLocation>
        <location evidence="1 10">Peroxisome matrix</location>
    </subcellularLocation>
</comment>
<dbReference type="InterPro" id="IPR054594">
    <property type="entry name" value="Lon_lid"/>
</dbReference>
<dbReference type="FunFam" id="3.30.230.10:FF:000019">
    <property type="entry name" value="Lon protease homolog 2, peroxisomal"/>
    <property type="match status" value="1"/>
</dbReference>
<protein>
    <recommendedName>
        <fullName evidence="10">Lon protease homolog 2, peroxisomal</fullName>
        <ecNumber evidence="10">3.4.21.-</ecNumber>
    </recommendedName>
</protein>
<evidence type="ECO:0000256" key="2">
    <source>
        <dbReference type="ARBA" id="ARBA00022670"/>
    </source>
</evidence>
<evidence type="ECO:0000256" key="11">
    <source>
        <dbReference type="PIRNR" id="PIRNR001174"/>
    </source>
</evidence>
<feature type="compositionally biased region" description="Low complexity" evidence="16">
    <location>
        <begin position="437"/>
        <end position="459"/>
    </location>
</feature>
<comment type="similarity">
    <text evidence="10 11 14 15">Belongs to the peptidase S16 family.</text>
</comment>
<dbReference type="InterPro" id="IPR027417">
    <property type="entry name" value="P-loop_NTPase"/>
</dbReference>
<keyword evidence="6 10" id="KW-0067">ATP-binding</keyword>
<dbReference type="Pfam" id="PF02190">
    <property type="entry name" value="LON_substr_bdg"/>
    <property type="match status" value="1"/>
</dbReference>
<dbReference type="STRING" id="12930.A0A0Q3PJ84"/>
<evidence type="ECO:0000259" key="18">
    <source>
        <dbReference type="PROSITE" id="PS51787"/>
    </source>
</evidence>
<feature type="domain" description="Lon proteolytic" evidence="17">
    <location>
        <begin position="679"/>
        <end position="865"/>
    </location>
</feature>
<evidence type="ECO:0000256" key="8">
    <source>
        <dbReference type="ARBA" id="ARBA00023140"/>
    </source>
</evidence>
<feature type="region of interest" description="Disordered" evidence="16">
    <location>
        <begin position="231"/>
        <end position="268"/>
    </location>
</feature>
<dbReference type="PRINTS" id="PR00830">
    <property type="entry name" value="ENDOLAPTASE"/>
</dbReference>
<dbReference type="InterPro" id="IPR008268">
    <property type="entry name" value="Peptidase_S16_AS"/>
</dbReference>
<evidence type="ECO:0000256" key="16">
    <source>
        <dbReference type="SAM" id="MobiDB-lite"/>
    </source>
</evidence>
<keyword evidence="7" id="KW-0007">Acetylation</keyword>
<dbReference type="FunFam" id="1.20.5.5270:FF:000003">
    <property type="entry name" value="Lon protease homolog 2, peroxisomal"/>
    <property type="match status" value="1"/>
</dbReference>
<dbReference type="InterPro" id="IPR004815">
    <property type="entry name" value="Lon_bac/euk-typ"/>
</dbReference>
<dbReference type="GO" id="GO:0004176">
    <property type="term" value="F:ATP-dependent peptidase activity"/>
    <property type="evidence" value="ECO:0007669"/>
    <property type="project" value="UniProtKB-UniRule"/>
</dbReference>
<dbReference type="InterPro" id="IPR015947">
    <property type="entry name" value="PUA-like_sf"/>
</dbReference>
<evidence type="ECO:0000256" key="12">
    <source>
        <dbReference type="PIRSR" id="PIRSR001174-1"/>
    </source>
</evidence>
<evidence type="ECO:0000313" key="19">
    <source>
        <dbReference type="EMBL" id="KQK76300.1"/>
    </source>
</evidence>
<dbReference type="PIRSF" id="PIRSF001174">
    <property type="entry name" value="Lon_proteas"/>
    <property type="match status" value="1"/>
</dbReference>
<dbReference type="SUPFAM" id="SSF54211">
    <property type="entry name" value="Ribosomal protein S5 domain 2-like"/>
    <property type="match status" value="1"/>
</dbReference>
<feature type="compositionally biased region" description="Acidic residues" evidence="16">
    <location>
        <begin position="258"/>
        <end position="268"/>
    </location>
</feature>
<evidence type="ECO:0000256" key="5">
    <source>
        <dbReference type="ARBA" id="ARBA00022825"/>
    </source>
</evidence>
<keyword evidence="4 10" id="KW-0378">Hydrolase</keyword>
<dbReference type="GO" id="GO:0004252">
    <property type="term" value="F:serine-type endopeptidase activity"/>
    <property type="evidence" value="ECO:0007669"/>
    <property type="project" value="UniProtKB-UniRule"/>
</dbReference>
<dbReference type="Gene3D" id="3.30.230.10">
    <property type="match status" value="1"/>
</dbReference>
<dbReference type="GO" id="GO:0005524">
    <property type="term" value="F:ATP binding"/>
    <property type="evidence" value="ECO:0007669"/>
    <property type="project" value="UniProtKB-UniRule"/>
</dbReference>
<dbReference type="PANTHER" id="PTHR10046">
    <property type="entry name" value="ATP DEPENDENT LON PROTEASE FAMILY MEMBER"/>
    <property type="match status" value="1"/>
</dbReference>
<comment type="caution">
    <text evidence="19">The sequence shown here is derived from an EMBL/GenBank/DDBJ whole genome shotgun (WGS) entry which is preliminary data.</text>
</comment>
<dbReference type="InterPro" id="IPR003111">
    <property type="entry name" value="Lon_prtase_N"/>
</dbReference>